<comment type="caution">
    <text evidence="4">The sequence shown here is derived from an EMBL/GenBank/DDBJ whole genome shotgun (WGS) entry which is preliminary data.</text>
</comment>
<proteinExistence type="predicted"/>
<reference evidence="4" key="1">
    <citation type="submission" date="2018-11" db="EMBL/GenBank/DDBJ databases">
        <authorList>
            <consortium name="Pathogen Informatics"/>
        </authorList>
    </citation>
    <scope>NUCLEOTIDE SEQUENCE</scope>
</reference>
<protein>
    <submittedName>
        <fullName evidence="4">Uncharacterized protein</fullName>
    </submittedName>
</protein>
<feature type="repeat" description="WD" evidence="3">
    <location>
        <begin position="5"/>
        <end position="39"/>
    </location>
</feature>
<keyword evidence="2" id="KW-0677">Repeat</keyword>
<dbReference type="InterPro" id="IPR050505">
    <property type="entry name" value="WDR55/POC1"/>
</dbReference>
<keyword evidence="5" id="KW-1185">Reference proteome</keyword>
<dbReference type="InterPro" id="IPR001680">
    <property type="entry name" value="WD40_rpt"/>
</dbReference>
<dbReference type="AlphaFoldDB" id="A0A3S4ZKX6"/>
<dbReference type="Gene3D" id="2.130.10.10">
    <property type="entry name" value="YVTN repeat-like/Quinoprotein amine dehydrogenase"/>
    <property type="match status" value="1"/>
</dbReference>
<feature type="repeat" description="WD" evidence="3">
    <location>
        <begin position="89"/>
        <end position="118"/>
    </location>
</feature>
<dbReference type="SUPFAM" id="SSF50978">
    <property type="entry name" value="WD40 repeat-like"/>
    <property type="match status" value="1"/>
</dbReference>
<name>A0A3S4ZKX6_9PLAT</name>
<keyword evidence="1 3" id="KW-0853">WD repeat</keyword>
<dbReference type="PROSITE" id="PS50294">
    <property type="entry name" value="WD_REPEATS_REGION"/>
    <property type="match status" value="2"/>
</dbReference>
<feature type="non-terminal residue" evidence="4">
    <location>
        <position position="1"/>
    </location>
</feature>
<dbReference type="Proteomes" id="UP000784294">
    <property type="component" value="Unassembled WGS sequence"/>
</dbReference>
<evidence type="ECO:0000256" key="2">
    <source>
        <dbReference type="ARBA" id="ARBA00022737"/>
    </source>
</evidence>
<dbReference type="InterPro" id="IPR019775">
    <property type="entry name" value="WD40_repeat_CS"/>
</dbReference>
<evidence type="ECO:0000313" key="4">
    <source>
        <dbReference type="EMBL" id="VEL14107.1"/>
    </source>
</evidence>
<dbReference type="PROSITE" id="PS50082">
    <property type="entry name" value="WD_REPEATS_2"/>
    <property type="match status" value="3"/>
</dbReference>
<sequence>MQTNFKGHRDTVTCIDFNPNGKQLASCSLDSCLMLWNLKPQTRGYRFPGHKDGIFCLKFSPTGELIATASRDNTVRLWVPNVKGESMSFRAHTSAVRYLDISSDNQKIITGSSDKSVKASFIFIMRFKVWNMCRQKFLFSLNQHVNWVRCC</sequence>
<dbReference type="SMART" id="SM00320">
    <property type="entry name" value="WD40"/>
    <property type="match status" value="3"/>
</dbReference>
<dbReference type="PANTHER" id="PTHR44019">
    <property type="entry name" value="WD REPEAT-CONTAINING PROTEIN 55"/>
    <property type="match status" value="1"/>
</dbReference>
<dbReference type="GO" id="GO:0036064">
    <property type="term" value="C:ciliary basal body"/>
    <property type="evidence" value="ECO:0007669"/>
    <property type="project" value="TreeGrafter"/>
</dbReference>
<dbReference type="OrthoDB" id="10264588at2759"/>
<evidence type="ECO:0000313" key="5">
    <source>
        <dbReference type="Proteomes" id="UP000784294"/>
    </source>
</evidence>
<dbReference type="PROSITE" id="PS00678">
    <property type="entry name" value="WD_REPEATS_1"/>
    <property type="match status" value="1"/>
</dbReference>
<evidence type="ECO:0000256" key="1">
    <source>
        <dbReference type="ARBA" id="ARBA00022574"/>
    </source>
</evidence>
<dbReference type="GO" id="GO:0005814">
    <property type="term" value="C:centriole"/>
    <property type="evidence" value="ECO:0007669"/>
    <property type="project" value="TreeGrafter"/>
</dbReference>
<dbReference type="GO" id="GO:0060271">
    <property type="term" value="P:cilium assembly"/>
    <property type="evidence" value="ECO:0007669"/>
    <property type="project" value="TreeGrafter"/>
</dbReference>
<gene>
    <name evidence="4" type="ORF">PXEA_LOCUS7547</name>
</gene>
<dbReference type="EMBL" id="CAAALY010020025">
    <property type="protein sequence ID" value="VEL14107.1"/>
    <property type="molecule type" value="Genomic_DNA"/>
</dbReference>
<dbReference type="InterPro" id="IPR015943">
    <property type="entry name" value="WD40/YVTN_repeat-like_dom_sf"/>
</dbReference>
<organism evidence="4 5">
    <name type="scientific">Protopolystoma xenopodis</name>
    <dbReference type="NCBI Taxonomy" id="117903"/>
    <lineage>
        <taxon>Eukaryota</taxon>
        <taxon>Metazoa</taxon>
        <taxon>Spiralia</taxon>
        <taxon>Lophotrochozoa</taxon>
        <taxon>Platyhelminthes</taxon>
        <taxon>Monogenea</taxon>
        <taxon>Polyopisthocotylea</taxon>
        <taxon>Polystomatidea</taxon>
        <taxon>Polystomatidae</taxon>
        <taxon>Protopolystoma</taxon>
    </lineage>
</organism>
<feature type="repeat" description="WD" evidence="3">
    <location>
        <begin position="47"/>
        <end position="78"/>
    </location>
</feature>
<dbReference type="PANTHER" id="PTHR44019:SF8">
    <property type="entry name" value="POC1 CENTRIOLAR PROTEIN HOMOLOG"/>
    <property type="match status" value="1"/>
</dbReference>
<accession>A0A3S4ZKX6</accession>
<dbReference type="Pfam" id="PF00400">
    <property type="entry name" value="WD40"/>
    <property type="match status" value="3"/>
</dbReference>
<dbReference type="InterPro" id="IPR036322">
    <property type="entry name" value="WD40_repeat_dom_sf"/>
</dbReference>
<evidence type="ECO:0000256" key="3">
    <source>
        <dbReference type="PROSITE-ProRule" id="PRU00221"/>
    </source>
</evidence>